<keyword evidence="1" id="KW-0704">Schiff base</keyword>
<dbReference type="Proteomes" id="UP000230903">
    <property type="component" value="Unassembled WGS sequence"/>
</dbReference>
<sequence>MKPTNLHTKIFLDSGDPKDTKTALELLGFLDGQTTNPSLIAKNPEAQARLAAGNKFSKDEVYVFYKKIVTEISDLIPTGSVSIEVYAGKETPVEPMFAQAKEMFTWIPNAHIKLPITKAGLAVAEMAIQEKMRVNLTLCFNQEQAGAVYASTKGAVKGQVFVSPFIGRLDDIKLNGMDLIKNISQMFSSSDGHTENLAASIRSLDHFLACIAYGADIITAPLTILQEWADKGMPVPDQTYQYDTKDMEPIAYQELDINQPWKNFALYHSLTDRGLAKFSADWNTMIAD</sequence>
<dbReference type="PANTHER" id="PTHR10683">
    <property type="entry name" value="TRANSALDOLASE"/>
    <property type="match status" value="1"/>
</dbReference>
<dbReference type="Pfam" id="PF00923">
    <property type="entry name" value="TAL_FSA"/>
    <property type="match status" value="1"/>
</dbReference>
<dbReference type="Gene3D" id="3.20.20.70">
    <property type="entry name" value="Aldolase class I"/>
    <property type="match status" value="1"/>
</dbReference>
<organism evidence="2 3">
    <name type="scientific">Candidatus Harrisonbacteria bacterium CG10_big_fil_rev_8_21_14_0_10_45_28</name>
    <dbReference type="NCBI Taxonomy" id="1974586"/>
    <lineage>
        <taxon>Bacteria</taxon>
        <taxon>Candidatus Harrisoniibacteriota</taxon>
    </lineage>
</organism>
<dbReference type="InterPro" id="IPR001585">
    <property type="entry name" value="TAL/FSA"/>
</dbReference>
<comment type="caution">
    <text evidence="2">The sequence shown here is derived from an EMBL/GenBank/DDBJ whole genome shotgun (WGS) entry which is preliminary data.</text>
</comment>
<dbReference type="EMBL" id="PFBC01000017">
    <property type="protein sequence ID" value="PIR88076.1"/>
    <property type="molecule type" value="Genomic_DNA"/>
</dbReference>
<proteinExistence type="predicted"/>
<evidence type="ECO:0000313" key="2">
    <source>
        <dbReference type="EMBL" id="PIR88076.1"/>
    </source>
</evidence>
<evidence type="ECO:0000256" key="1">
    <source>
        <dbReference type="ARBA" id="ARBA00023270"/>
    </source>
</evidence>
<dbReference type="AlphaFoldDB" id="A0A2H0UQY0"/>
<dbReference type="PANTHER" id="PTHR10683:SF40">
    <property type="entry name" value="FRUCTOSE-6-PHOSPHATE ALDOLASE 1-RELATED"/>
    <property type="match status" value="1"/>
</dbReference>
<gene>
    <name evidence="2" type="ORF">COU10_01090</name>
</gene>
<dbReference type="SUPFAM" id="SSF51569">
    <property type="entry name" value="Aldolase"/>
    <property type="match status" value="1"/>
</dbReference>
<accession>A0A2H0UQY0</accession>
<dbReference type="GO" id="GO:0005975">
    <property type="term" value="P:carbohydrate metabolic process"/>
    <property type="evidence" value="ECO:0007669"/>
    <property type="project" value="InterPro"/>
</dbReference>
<dbReference type="InterPro" id="IPR013785">
    <property type="entry name" value="Aldolase_TIM"/>
</dbReference>
<reference evidence="3" key="1">
    <citation type="submission" date="2017-09" db="EMBL/GenBank/DDBJ databases">
        <title>Depth-based differentiation of microbial function through sediment-hosted aquifers and enrichment of novel symbionts in the deep terrestrial subsurface.</title>
        <authorList>
            <person name="Probst A.J."/>
            <person name="Ladd B."/>
            <person name="Jarett J.K."/>
            <person name="Geller-Mcgrath D.E."/>
            <person name="Sieber C.M.K."/>
            <person name="Emerson J.B."/>
            <person name="Anantharaman K."/>
            <person name="Thomas B.C."/>
            <person name="Malmstrom R."/>
            <person name="Stieglmeier M."/>
            <person name="Klingl A."/>
            <person name="Woyke T."/>
            <person name="Ryan C.M."/>
            <person name="Banfield J.F."/>
        </authorList>
    </citation>
    <scope>NUCLEOTIDE SEQUENCE [LARGE SCALE GENOMIC DNA]</scope>
</reference>
<protein>
    <submittedName>
        <fullName evidence="2">Transaldolase</fullName>
    </submittedName>
</protein>
<evidence type="ECO:0000313" key="3">
    <source>
        <dbReference type="Proteomes" id="UP000230903"/>
    </source>
</evidence>
<name>A0A2H0UQY0_9BACT</name>